<dbReference type="Proteomes" id="UP000518300">
    <property type="component" value="Unassembled WGS sequence"/>
</dbReference>
<comment type="caution">
    <text evidence="1">The sequence shown here is derived from an EMBL/GenBank/DDBJ whole genome shotgun (WGS) entry which is preliminary data.</text>
</comment>
<dbReference type="AlphaFoldDB" id="A0A848LQG4"/>
<protein>
    <submittedName>
        <fullName evidence="1">DUF4275 family protein</fullName>
    </submittedName>
</protein>
<dbReference type="EMBL" id="JABBJJ010000218">
    <property type="protein sequence ID" value="NMO20006.1"/>
    <property type="molecule type" value="Genomic_DNA"/>
</dbReference>
<keyword evidence="2" id="KW-1185">Reference proteome</keyword>
<dbReference type="InterPro" id="IPR025454">
    <property type="entry name" value="DUF4275"/>
</dbReference>
<proteinExistence type="predicted"/>
<reference evidence="1 2" key="1">
    <citation type="submission" date="2020-04" db="EMBL/GenBank/DDBJ databases">
        <title>Draft genome of Pyxidicoccus fallax type strain.</title>
        <authorList>
            <person name="Whitworth D.E."/>
        </authorList>
    </citation>
    <scope>NUCLEOTIDE SEQUENCE [LARGE SCALE GENOMIC DNA]</scope>
    <source>
        <strain evidence="1 2">DSM 14698</strain>
    </source>
</reference>
<organism evidence="1 2">
    <name type="scientific">Pyxidicoccus fallax</name>
    <dbReference type="NCBI Taxonomy" id="394095"/>
    <lineage>
        <taxon>Bacteria</taxon>
        <taxon>Pseudomonadati</taxon>
        <taxon>Myxococcota</taxon>
        <taxon>Myxococcia</taxon>
        <taxon>Myxococcales</taxon>
        <taxon>Cystobacterineae</taxon>
        <taxon>Myxococcaceae</taxon>
        <taxon>Pyxidicoccus</taxon>
    </lineage>
</organism>
<accession>A0A848LQG4</accession>
<evidence type="ECO:0000313" key="2">
    <source>
        <dbReference type="Proteomes" id="UP000518300"/>
    </source>
</evidence>
<name>A0A848LQG4_9BACT</name>
<dbReference type="Pfam" id="PF14101">
    <property type="entry name" value="DUF4275"/>
    <property type="match status" value="1"/>
</dbReference>
<sequence>MNVMDFVSALSRCGTFTEVPRRERWRWMQEWRGVYASALHEATGEWKHGRHDWHVFSFGYTHGLSGSKARHAYSLERPGSLLVIPESEALPAGRLDANLLPDLFSLNQDVHVFPPDLSWTMSFTHEMSAGIGPYFCRRETSMPQD</sequence>
<gene>
    <name evidence="1" type="ORF">HG543_34860</name>
</gene>
<evidence type="ECO:0000313" key="1">
    <source>
        <dbReference type="EMBL" id="NMO20006.1"/>
    </source>
</evidence>
<dbReference type="RefSeq" id="WP_169349237.1">
    <property type="nucleotide sequence ID" value="NZ_JABBJJ010000218.1"/>
</dbReference>